<evidence type="ECO:0000313" key="2">
    <source>
        <dbReference type="EMBL" id="GAT98212.1"/>
    </source>
</evidence>
<dbReference type="OMA" id="KDNDYSA"/>
<dbReference type="AlphaFoldDB" id="A0A5K1VNP3"/>
<name>A0A5K1VNP3_ENTHI</name>
<dbReference type="Proteomes" id="UP000078387">
    <property type="component" value="Unassembled WGS sequence"/>
</dbReference>
<evidence type="ECO:0000313" key="3">
    <source>
        <dbReference type="Proteomes" id="UP000078387"/>
    </source>
</evidence>
<gene>
    <name evidence="2" type="ORF">CL6EHI_119900</name>
</gene>
<dbReference type="GO" id="GO:0031416">
    <property type="term" value="C:NatB complex"/>
    <property type="evidence" value="ECO:0007669"/>
    <property type="project" value="TreeGrafter"/>
</dbReference>
<dbReference type="EMBL" id="BDEQ01000001">
    <property type="protein sequence ID" value="GAT98212.1"/>
    <property type="molecule type" value="Genomic_DNA"/>
</dbReference>
<dbReference type="VEuPathDB" id="AmoebaDB:EHI_119900"/>
<dbReference type="VEuPathDB" id="AmoebaDB:KM1_179080"/>
<comment type="caution">
    <text evidence="2">The sequence shown here is derived from an EMBL/GenBank/DDBJ whole genome shotgun (WGS) entry which is preliminary data.</text>
</comment>
<comment type="similarity">
    <text evidence="1">Belongs to the MDM20/NAA25 family.</text>
</comment>
<protein>
    <submittedName>
        <fullName evidence="2">Uncharacterized protein</fullName>
    </submittedName>
</protein>
<dbReference type="VEuPathDB" id="AmoebaDB:EHI5A_124660"/>
<dbReference type="VEuPathDB" id="AmoebaDB:EHI7A_099740"/>
<dbReference type="InterPro" id="IPR019183">
    <property type="entry name" value="NAA25_NatB_aux_su"/>
</dbReference>
<evidence type="ECO:0000256" key="1">
    <source>
        <dbReference type="ARBA" id="ARBA00006298"/>
    </source>
</evidence>
<reference evidence="2 3" key="1">
    <citation type="submission" date="2016-05" db="EMBL/GenBank/DDBJ databases">
        <title>First whole genome sequencing of Entamoeba histolytica HM1:IMSS-clone-6.</title>
        <authorList>
            <person name="Mukherjee Avik.K."/>
            <person name="Izumyama S."/>
            <person name="Nakada-Tsukui K."/>
            <person name="Nozaki T."/>
        </authorList>
    </citation>
    <scope>NUCLEOTIDE SEQUENCE [LARGE SCALE GENOMIC DNA]</scope>
    <source>
        <strain evidence="2 3">HM1:IMSS clone 6</strain>
    </source>
</reference>
<dbReference type="PANTHER" id="PTHR22767:SF3">
    <property type="entry name" value="N-ALPHA-ACETYLTRANSFERASE 25, NATB AUXILIARY SUBUNIT"/>
    <property type="match status" value="1"/>
</dbReference>
<dbReference type="VEuPathDB" id="AmoebaDB:EHI8A_108730"/>
<dbReference type="Pfam" id="PF09797">
    <property type="entry name" value="NatB_MDM20"/>
    <property type="match status" value="1"/>
</dbReference>
<sequence length="758" mass="90510">MNDPIHKIPDDNKINAMIDMIREGNFKTMLRDVDRQLKKKPNNQFWKAMKAYGLAYTGQLEKADEINNSLIKEDVITPITMNWILYGYRASKNIDGYVQAVKIFYEKDKNNDDRIKDRFFIAQIENDYSLQQTLISELIKKHPNKEKYIELRMYLLASNPKTRIMAKMMLTRSHQKKGEVMILLDILQKEKNYKEMIKLLEESISSGMFCRFEQRENYLVIMELLEKSEQYELIPNKVISYLDEFKDEDYSAYTYLLHSLKYLKEEDRKKYLELINKRKEMKFSSTMRRSVFIFLIEYQLQFGTKENVQQEILNYLKEFSQLRLCASDIIPKLNNETALSMIDITKDYPLFNAQLKLKCCLELTEEDIKKIQGETVEKNIVEICNLIQNYQREHNRNSLFKAINICEDELKKNEDEHEFHMLEVQCYLMLGMREDAVEEIMHQRMDIKDVLLESLGHHIFPIFYSLGINDKYETIIKKYYNFHKDHAIYMKDNVTQAIDSMNWEELNDLFKFEEELKKSSTKAGVNIFEVLRQLQDSLIHSFENNKFIHEKCINKIQKIIEMYQPIGTELIDNCDRHAYFCETFYTLPHLQLVSPFYDIERNNQQYQQLYSLNQILLLLQQSKKPYQFKDFNIEGELNQMVIKVMNCIVQEKVEEGNELLESICKWINTQFNTLTEEEYLLIRRNLLLTVETIGLTFFLIKKNNSFNKNLINLLNELKKEKSVNITEQSSEIEKKFVSKYSSYNKEVSLIVERFKKIN</sequence>
<proteinExistence type="inferred from homology"/>
<dbReference type="PANTHER" id="PTHR22767">
    <property type="entry name" value="N-TERMINAL ACETYLTRANSFERASE-RELATED"/>
    <property type="match status" value="1"/>
</dbReference>
<accession>A0A5K1VNP3</accession>
<dbReference type="Gene3D" id="1.25.40.1040">
    <property type="match status" value="1"/>
</dbReference>
<organism evidence="2 3">
    <name type="scientific">Entamoeba histolytica</name>
    <dbReference type="NCBI Taxonomy" id="5759"/>
    <lineage>
        <taxon>Eukaryota</taxon>
        <taxon>Amoebozoa</taxon>
        <taxon>Evosea</taxon>
        <taxon>Archamoebae</taxon>
        <taxon>Mastigamoebida</taxon>
        <taxon>Entamoebidae</taxon>
        <taxon>Entamoeba</taxon>
    </lineage>
</organism>